<keyword evidence="10" id="KW-1185">Reference proteome</keyword>
<dbReference type="Proteomes" id="UP000253551">
    <property type="component" value="Unassembled WGS sequence"/>
</dbReference>
<dbReference type="GO" id="GO:0003689">
    <property type="term" value="F:DNA clamp loader activity"/>
    <property type="evidence" value="ECO:0007669"/>
    <property type="project" value="TreeGrafter"/>
</dbReference>
<dbReference type="PANTHER" id="PTHR12172">
    <property type="entry name" value="CELL CYCLE CHECKPOINT PROTEIN RAD17"/>
    <property type="match status" value="1"/>
</dbReference>
<organism evidence="9 10">
    <name type="scientific">Rhizopus stolonifer</name>
    <name type="common">Rhizopus nigricans</name>
    <dbReference type="NCBI Taxonomy" id="4846"/>
    <lineage>
        <taxon>Eukaryota</taxon>
        <taxon>Fungi</taxon>
        <taxon>Fungi incertae sedis</taxon>
        <taxon>Mucoromycota</taxon>
        <taxon>Mucoromycotina</taxon>
        <taxon>Mucoromycetes</taxon>
        <taxon>Mucorales</taxon>
        <taxon>Mucorineae</taxon>
        <taxon>Rhizopodaceae</taxon>
        <taxon>Rhizopus</taxon>
    </lineage>
</organism>
<name>A0A367KS48_RHIST</name>
<protein>
    <submittedName>
        <fullName evidence="9">Cell cycle checkpoint protein rad17</fullName>
    </submittedName>
</protein>
<evidence type="ECO:0000256" key="5">
    <source>
        <dbReference type="ARBA" id="ARBA00022840"/>
    </source>
</evidence>
<dbReference type="SUPFAM" id="SSF52540">
    <property type="entry name" value="P-loop containing nucleoside triphosphate hydrolases"/>
    <property type="match status" value="1"/>
</dbReference>
<feature type="domain" description="Checkpoint protein RAD24-like helical bundle" evidence="8">
    <location>
        <begin position="214"/>
        <end position="294"/>
    </location>
</feature>
<evidence type="ECO:0000256" key="4">
    <source>
        <dbReference type="ARBA" id="ARBA00022763"/>
    </source>
</evidence>
<comment type="similarity">
    <text evidence="2">Belongs to the rad17/RAD24 family.</text>
</comment>
<evidence type="ECO:0000313" key="10">
    <source>
        <dbReference type="Proteomes" id="UP000253551"/>
    </source>
</evidence>
<evidence type="ECO:0000259" key="8">
    <source>
        <dbReference type="Pfam" id="PF25812"/>
    </source>
</evidence>
<evidence type="ECO:0000256" key="2">
    <source>
        <dbReference type="ARBA" id="ARBA00006168"/>
    </source>
</evidence>
<dbReference type="GO" id="GO:0033314">
    <property type="term" value="P:mitotic DNA replication checkpoint signaling"/>
    <property type="evidence" value="ECO:0007669"/>
    <property type="project" value="TreeGrafter"/>
</dbReference>
<dbReference type="GO" id="GO:0000077">
    <property type="term" value="P:DNA damage checkpoint signaling"/>
    <property type="evidence" value="ECO:0007669"/>
    <property type="project" value="TreeGrafter"/>
</dbReference>
<dbReference type="OrthoDB" id="10265971at2759"/>
<evidence type="ECO:0000313" key="9">
    <source>
        <dbReference type="EMBL" id="RCI04967.1"/>
    </source>
</evidence>
<keyword evidence="3" id="KW-0547">Nucleotide-binding</keyword>
<dbReference type="CDD" id="cd18140">
    <property type="entry name" value="HLD_clamp_RFC"/>
    <property type="match status" value="1"/>
</dbReference>
<dbReference type="GO" id="GO:0003682">
    <property type="term" value="F:chromatin binding"/>
    <property type="evidence" value="ECO:0007669"/>
    <property type="project" value="TreeGrafter"/>
</dbReference>
<keyword evidence="7" id="KW-0131">Cell cycle</keyword>
<keyword evidence="4" id="KW-0227">DNA damage</keyword>
<dbReference type="Pfam" id="PF25812">
    <property type="entry name" value="RAD24_helical"/>
    <property type="match status" value="1"/>
</dbReference>
<dbReference type="Gene3D" id="3.40.50.300">
    <property type="entry name" value="P-loop containing nucleotide triphosphate hydrolases"/>
    <property type="match status" value="1"/>
</dbReference>
<evidence type="ECO:0000256" key="7">
    <source>
        <dbReference type="ARBA" id="ARBA00023306"/>
    </source>
</evidence>
<dbReference type="Gene3D" id="1.10.8.60">
    <property type="match status" value="1"/>
</dbReference>
<dbReference type="EMBL" id="PJQM01000522">
    <property type="protein sequence ID" value="RCI04967.1"/>
    <property type="molecule type" value="Genomic_DNA"/>
</dbReference>
<dbReference type="InterPro" id="IPR057927">
    <property type="entry name" value="RAD24-like_helical"/>
</dbReference>
<sequence length="367" mass="43176">PSGCGKSTLVRLLSKSMPFELIEWKYPSTDYDLDNYVNIMNQFQHFLNLSIRRDTMQQYQKKSKMKVIFVDDIPDITTPQVKRDFHSILSNCLNTPIRFLLVLVISGAWMESSHKRTYDTKLNNLIDITPQEFEYDKRVKHIKLKPVNKTCMTKALNRVIHGQDIYMSKDQLNDLIETSDGDLRSAINNLQFYAKRNQHYTKRRKTFDQKIGPLDLFHAVGKVLYAKRHADHTLQSKPEHILNKLPMDPDLFSTYLHQNCLVFFEDIDSVAKSFDYLSLADTIRSSLDWQDGQASLYRSLVTMHGLMERPTRTTSNRFYAMQKPDMFDAQLAMRQKKSQDYYREWMASVELKTNLMTCMVMDLIWLY</sequence>
<feature type="non-terminal residue" evidence="9">
    <location>
        <position position="1"/>
    </location>
</feature>
<dbReference type="Pfam" id="PF03215">
    <property type="entry name" value="Rad17"/>
    <property type="match status" value="1"/>
</dbReference>
<evidence type="ECO:0000256" key="3">
    <source>
        <dbReference type="ARBA" id="ARBA00022741"/>
    </source>
</evidence>
<dbReference type="GO" id="GO:0006281">
    <property type="term" value="P:DNA repair"/>
    <property type="evidence" value="ECO:0007669"/>
    <property type="project" value="InterPro"/>
</dbReference>
<comment type="caution">
    <text evidence="9">The sequence shown here is derived from an EMBL/GenBank/DDBJ whole genome shotgun (WGS) entry which is preliminary data.</text>
</comment>
<proteinExistence type="inferred from homology"/>
<dbReference type="InterPro" id="IPR027417">
    <property type="entry name" value="P-loop_NTPase"/>
</dbReference>
<evidence type="ECO:0000256" key="6">
    <source>
        <dbReference type="ARBA" id="ARBA00023242"/>
    </source>
</evidence>
<dbReference type="InterPro" id="IPR004582">
    <property type="entry name" value="Checkpoint_prot_Rad17_Rad24"/>
</dbReference>
<dbReference type="GO" id="GO:0005634">
    <property type="term" value="C:nucleus"/>
    <property type="evidence" value="ECO:0007669"/>
    <property type="project" value="UniProtKB-SubCell"/>
</dbReference>
<evidence type="ECO:0000256" key="1">
    <source>
        <dbReference type="ARBA" id="ARBA00004123"/>
    </source>
</evidence>
<dbReference type="GO" id="GO:0005524">
    <property type="term" value="F:ATP binding"/>
    <property type="evidence" value="ECO:0007669"/>
    <property type="project" value="UniProtKB-KW"/>
</dbReference>
<reference evidence="9 10" key="1">
    <citation type="journal article" date="2018" name="G3 (Bethesda)">
        <title>Phylogenetic and Phylogenomic Definition of Rhizopus Species.</title>
        <authorList>
            <person name="Gryganskyi A.P."/>
            <person name="Golan J."/>
            <person name="Dolatabadi S."/>
            <person name="Mondo S."/>
            <person name="Robb S."/>
            <person name="Idnurm A."/>
            <person name="Muszewska A."/>
            <person name="Steczkiewicz K."/>
            <person name="Masonjones S."/>
            <person name="Liao H.L."/>
            <person name="Gajdeczka M.T."/>
            <person name="Anike F."/>
            <person name="Vuek A."/>
            <person name="Anishchenko I.M."/>
            <person name="Voigt K."/>
            <person name="de Hoog G.S."/>
            <person name="Smith M.E."/>
            <person name="Heitman J."/>
            <person name="Vilgalys R."/>
            <person name="Stajich J.E."/>
        </authorList>
    </citation>
    <scope>NUCLEOTIDE SEQUENCE [LARGE SCALE GENOMIC DNA]</scope>
    <source>
        <strain evidence="9 10">LSU 92-RS-03</strain>
    </source>
</reference>
<keyword evidence="5" id="KW-0067">ATP-binding</keyword>
<dbReference type="STRING" id="4846.A0A367KS48"/>
<accession>A0A367KS48</accession>
<dbReference type="InterPro" id="IPR047854">
    <property type="entry name" value="RFC_lid"/>
</dbReference>
<comment type="subcellular location">
    <subcellularLocation>
        <location evidence="1">Nucleus</location>
    </subcellularLocation>
</comment>
<gene>
    <name evidence="9" type="primary">RAD17_1</name>
    <name evidence="9" type="ORF">CU098_002523</name>
</gene>
<dbReference type="PANTHER" id="PTHR12172:SF0">
    <property type="entry name" value="CELL CYCLE CHECKPOINT PROTEIN RAD17"/>
    <property type="match status" value="1"/>
</dbReference>
<keyword evidence="6" id="KW-0539">Nucleus</keyword>
<dbReference type="AlphaFoldDB" id="A0A367KS48"/>